<dbReference type="EMBL" id="FKLO01000080">
    <property type="protein sequence ID" value="SAM71740.1"/>
    <property type="molecule type" value="Genomic_DNA"/>
</dbReference>
<evidence type="ECO:0000313" key="1">
    <source>
        <dbReference type="EMBL" id="SAM71740.1"/>
    </source>
</evidence>
<reference evidence="2" key="1">
    <citation type="submission" date="2016-04" db="EMBL/GenBank/DDBJ databases">
        <authorList>
            <person name="Tagini F."/>
        </authorList>
    </citation>
    <scope>NUCLEOTIDE SEQUENCE [LARGE SCALE GENOMIC DNA]</scope>
    <source>
        <strain evidence="2">CHUV0807</strain>
    </source>
</reference>
<gene>
    <name evidence="1" type="ORF">CHUV0807_2372</name>
</gene>
<name>A0A1C3H703_9GAMM</name>
<proteinExistence type="predicted"/>
<dbReference type="AlphaFoldDB" id="A0A1C3H703"/>
<organism evidence="1 2">
    <name type="scientific">Cardiobacterium hominis</name>
    <dbReference type="NCBI Taxonomy" id="2718"/>
    <lineage>
        <taxon>Bacteria</taxon>
        <taxon>Pseudomonadati</taxon>
        <taxon>Pseudomonadota</taxon>
        <taxon>Gammaproteobacteria</taxon>
        <taxon>Cardiobacteriales</taxon>
        <taxon>Cardiobacteriaceae</taxon>
        <taxon>Cardiobacterium</taxon>
    </lineage>
</organism>
<dbReference type="Proteomes" id="UP000190837">
    <property type="component" value="Unassembled WGS sequence"/>
</dbReference>
<evidence type="ECO:0000313" key="2">
    <source>
        <dbReference type="Proteomes" id="UP000190837"/>
    </source>
</evidence>
<dbReference type="RefSeq" id="WP_079542131.1">
    <property type="nucleotide sequence ID" value="NZ_FKLO01000080.1"/>
</dbReference>
<protein>
    <submittedName>
        <fullName evidence="1">Uncharacterized protein</fullName>
    </submittedName>
</protein>
<accession>A0A1C3H703</accession>
<sequence length="62" mass="6993">MNEKEARNIAEKIQIELVARGIGVQLIDWMSANGIAKVVMTIEMEDTSIPPGRLIINKREEE</sequence>